<feature type="compositionally biased region" description="Low complexity" evidence="1">
    <location>
        <begin position="391"/>
        <end position="400"/>
    </location>
</feature>
<evidence type="ECO:0000256" key="1">
    <source>
        <dbReference type="SAM" id="MobiDB-lite"/>
    </source>
</evidence>
<sequence>MGPEEGATRSPGVNDDSQIHRSLQISQHDSNIKCVCPPGMKRNAKDLIKIQTDNAITWYHAPCRPFLSAISEAAIAASETLLRDSSSANEASGDMHVLTERMLTTALGPNVSEKQLQKIRNITSKFRCDGPCRGSTNRRDYFWCHLCYAWQHKPCMLFGDEGDRGRPVCNLCYVHAMMHQDDRDLWQSKRLAQAAAEALQFIRDSESKGKIDQLAFAAKFLAAFLSKNRKKFLDFVVNRHRVVRWIKARRSLPQPTYGNGASLPVGAGGYAGPQATPGAATTARRRPTRPKRNVVKSEASTSAATGDGLDDLMQLDEDDGDADFEDVDPDNIVVGNAKQAQRTRKQARAPRLRRSKRESVAFEPLVLEQSAEDEAQNERMRKAAERKARKQASSAANSSSLEVKTEDDLTPAPSMRSKRRASMPKQQGSSDEEDFRDIGIFSSKQERNLVQSSKQRSRQARKSAPSAGQLAEQGGVREEHETLLAESKPTPRNKGKQKQVIAEDDEDGHREKSTGGTKQRQIDGGELPIAAPVIMCSCVGVTSTANCYQCRRCDLFQHAACASRDCKAASLCKLCVGSGVAALSVPATAKSTTSAPSASPNPGAILSASYAAPYTPIRFPTMAPALPPSTFSSSRTPASGLTITPTLLQREPLGEAMQEEVRTLCRTILWDAYTDLPDPNDPDDRMSLDRPKLPPPSDWLAEAEKRVTMMFEVAGSDKVAEYLRHEFIQWPRNSLNIVKAMREFAMWMRLKGPFRRTRRELGLVAEILGFEDKGTYWKPDQKDRAKEETKE</sequence>
<name>A0A9Q9EKX3_9PEZI</name>
<accession>A0A9Q9EKX3</accession>
<reference evidence="2" key="1">
    <citation type="submission" date="2022-06" db="EMBL/GenBank/DDBJ databases">
        <title>Complete genome sequences of two strains of the flax pathogen Septoria linicola.</title>
        <authorList>
            <person name="Lapalu N."/>
            <person name="Simon A."/>
            <person name="Demenou B."/>
            <person name="Paumier D."/>
            <person name="Guillot M.-P."/>
            <person name="Gout L."/>
            <person name="Valade R."/>
        </authorList>
    </citation>
    <scope>NUCLEOTIDE SEQUENCE</scope>
    <source>
        <strain evidence="2">SE15195</strain>
    </source>
</reference>
<dbReference type="EMBL" id="CP099423">
    <property type="protein sequence ID" value="USW54510.1"/>
    <property type="molecule type" value="Genomic_DNA"/>
</dbReference>
<proteinExistence type="predicted"/>
<keyword evidence="3" id="KW-1185">Reference proteome</keyword>
<feature type="compositionally biased region" description="Acidic residues" evidence="1">
    <location>
        <begin position="308"/>
        <end position="329"/>
    </location>
</feature>
<gene>
    <name evidence="2" type="ORF">Slin15195_G078290</name>
</gene>
<feature type="compositionally biased region" description="Low complexity" evidence="1">
    <location>
        <begin position="272"/>
        <end position="282"/>
    </location>
</feature>
<protein>
    <submittedName>
        <fullName evidence="2">Uncharacterized protein</fullName>
    </submittedName>
</protein>
<organism evidence="2 3">
    <name type="scientific">Septoria linicola</name>
    <dbReference type="NCBI Taxonomy" id="215465"/>
    <lineage>
        <taxon>Eukaryota</taxon>
        <taxon>Fungi</taxon>
        <taxon>Dikarya</taxon>
        <taxon>Ascomycota</taxon>
        <taxon>Pezizomycotina</taxon>
        <taxon>Dothideomycetes</taxon>
        <taxon>Dothideomycetidae</taxon>
        <taxon>Mycosphaerellales</taxon>
        <taxon>Mycosphaerellaceae</taxon>
        <taxon>Septoria</taxon>
    </lineage>
</organism>
<feature type="compositionally biased region" description="Basic and acidic residues" evidence="1">
    <location>
        <begin position="376"/>
        <end position="386"/>
    </location>
</feature>
<feature type="region of interest" description="Disordered" evidence="1">
    <location>
        <begin position="256"/>
        <end position="356"/>
    </location>
</feature>
<dbReference type="Proteomes" id="UP001056384">
    <property type="component" value="Chromosome 6"/>
</dbReference>
<evidence type="ECO:0000313" key="3">
    <source>
        <dbReference type="Proteomes" id="UP001056384"/>
    </source>
</evidence>
<feature type="compositionally biased region" description="Basic residues" evidence="1">
    <location>
        <begin position="283"/>
        <end position="294"/>
    </location>
</feature>
<evidence type="ECO:0000313" key="2">
    <source>
        <dbReference type="EMBL" id="USW54510.1"/>
    </source>
</evidence>
<feature type="compositionally biased region" description="Basic residues" evidence="1">
    <location>
        <begin position="341"/>
        <end position="356"/>
    </location>
</feature>
<feature type="region of interest" description="Disordered" evidence="1">
    <location>
        <begin position="371"/>
        <end position="524"/>
    </location>
</feature>
<dbReference type="AlphaFoldDB" id="A0A9Q9EKX3"/>